<feature type="chain" id="PRO_5032584638" description="Lipoprotein" evidence="2">
    <location>
        <begin position="20"/>
        <end position="132"/>
    </location>
</feature>
<feature type="region of interest" description="Disordered" evidence="1">
    <location>
        <begin position="104"/>
        <end position="132"/>
    </location>
</feature>
<evidence type="ECO:0000313" key="4">
    <source>
        <dbReference type="Proteomes" id="UP000561438"/>
    </source>
</evidence>
<evidence type="ECO:0008006" key="5">
    <source>
        <dbReference type="Google" id="ProtNLM"/>
    </source>
</evidence>
<feature type="signal peptide" evidence="2">
    <location>
        <begin position="1"/>
        <end position="19"/>
    </location>
</feature>
<proteinExistence type="predicted"/>
<dbReference type="EMBL" id="JABWGV010000001">
    <property type="protein sequence ID" value="NVD43900.1"/>
    <property type="molecule type" value="Genomic_DNA"/>
</dbReference>
<dbReference type="AlphaFoldDB" id="A0A850H074"/>
<organism evidence="3 4">
    <name type="scientific">Qipengyuania atrilutea</name>
    <dbReference type="NCBI Taxonomy" id="2744473"/>
    <lineage>
        <taxon>Bacteria</taxon>
        <taxon>Pseudomonadati</taxon>
        <taxon>Pseudomonadota</taxon>
        <taxon>Alphaproteobacteria</taxon>
        <taxon>Sphingomonadales</taxon>
        <taxon>Erythrobacteraceae</taxon>
        <taxon>Qipengyuania</taxon>
    </lineage>
</organism>
<dbReference type="PROSITE" id="PS51257">
    <property type="entry name" value="PROKAR_LIPOPROTEIN"/>
    <property type="match status" value="1"/>
</dbReference>
<name>A0A850H074_9SPHN</name>
<evidence type="ECO:0000256" key="1">
    <source>
        <dbReference type="SAM" id="MobiDB-lite"/>
    </source>
</evidence>
<evidence type="ECO:0000313" key="3">
    <source>
        <dbReference type="EMBL" id="NVD43900.1"/>
    </source>
</evidence>
<dbReference type="RefSeq" id="WP_176266196.1">
    <property type="nucleotide sequence ID" value="NZ_JABWGV010000001.1"/>
</dbReference>
<reference evidence="3 4" key="1">
    <citation type="submission" date="2020-06" db="EMBL/GenBank/DDBJ databases">
        <title>Altererythrobacter sp. HHU K3-1.</title>
        <authorList>
            <person name="Zhang D."/>
            <person name="Xue H."/>
        </authorList>
    </citation>
    <scope>NUCLEOTIDE SEQUENCE [LARGE SCALE GENOMIC DNA]</scope>
    <source>
        <strain evidence="3 4">HHU K3-1</strain>
    </source>
</reference>
<evidence type="ECO:0000256" key="2">
    <source>
        <dbReference type="SAM" id="SignalP"/>
    </source>
</evidence>
<comment type="caution">
    <text evidence="3">The sequence shown here is derived from an EMBL/GenBank/DDBJ whole genome shotgun (WGS) entry which is preliminary data.</text>
</comment>
<sequence>MKKFLALAAIASLAACNNANDTETAEDDVSVDLPEATVAPEDAAAAGTYEMTSADGVVTTQQVNPDGTYTEMVDGQQTESGTWRTQGEAMCFDPEGADPEECYTGSEVSADGTFRSIGPDGQETGDTVRRIS</sequence>
<protein>
    <recommendedName>
        <fullName evidence="5">Lipoprotein</fullName>
    </recommendedName>
</protein>
<accession>A0A850H074</accession>
<keyword evidence="2" id="KW-0732">Signal</keyword>
<keyword evidence="4" id="KW-1185">Reference proteome</keyword>
<dbReference type="Proteomes" id="UP000561438">
    <property type="component" value="Unassembled WGS sequence"/>
</dbReference>
<gene>
    <name evidence="3" type="ORF">HUV48_02570</name>
</gene>